<dbReference type="Pfam" id="PF19654">
    <property type="entry name" value="DUF6157"/>
    <property type="match status" value="1"/>
</dbReference>
<name>A0A4R4WTP2_9ACTN</name>
<gene>
    <name evidence="1" type="ORF">E1294_15840</name>
</gene>
<organism evidence="1 2">
    <name type="scientific">Nonomuraea diastatica</name>
    <dbReference type="NCBI Taxonomy" id="1848329"/>
    <lineage>
        <taxon>Bacteria</taxon>
        <taxon>Bacillati</taxon>
        <taxon>Actinomycetota</taxon>
        <taxon>Actinomycetes</taxon>
        <taxon>Streptosporangiales</taxon>
        <taxon>Streptosporangiaceae</taxon>
        <taxon>Nonomuraea</taxon>
    </lineage>
</organism>
<protein>
    <submittedName>
        <fullName evidence="1">Uncharacterized protein</fullName>
    </submittedName>
</protein>
<dbReference type="AlphaFoldDB" id="A0A4R4WTP2"/>
<keyword evidence="2" id="KW-1185">Reference proteome</keyword>
<evidence type="ECO:0000313" key="2">
    <source>
        <dbReference type="Proteomes" id="UP000294543"/>
    </source>
</evidence>
<reference evidence="1 2" key="1">
    <citation type="submission" date="2019-03" db="EMBL/GenBank/DDBJ databases">
        <title>Draft genome sequences of novel Actinobacteria.</title>
        <authorList>
            <person name="Sahin N."/>
            <person name="Ay H."/>
            <person name="Saygin H."/>
        </authorList>
    </citation>
    <scope>NUCLEOTIDE SEQUENCE [LARGE SCALE GENOMIC DNA]</scope>
    <source>
        <strain evidence="1 2">KC712</strain>
    </source>
</reference>
<evidence type="ECO:0000313" key="1">
    <source>
        <dbReference type="EMBL" id="TDD21029.1"/>
    </source>
</evidence>
<dbReference type="InterPro" id="IPR046155">
    <property type="entry name" value="DUF6157"/>
</dbReference>
<accession>A0A4R4WTP2</accession>
<dbReference type="Proteomes" id="UP000294543">
    <property type="component" value="Unassembled WGS sequence"/>
</dbReference>
<comment type="caution">
    <text evidence="1">The sequence shown here is derived from an EMBL/GenBank/DDBJ whole genome shotgun (WGS) entry which is preliminary data.</text>
</comment>
<dbReference type="EMBL" id="SMKP01000039">
    <property type="protein sequence ID" value="TDD21029.1"/>
    <property type="molecule type" value="Genomic_DNA"/>
</dbReference>
<sequence length="144" mass="16143">MVDYFSTLIAVSDDCPVERSVVPAPHNGRKTVAVLQHELLAGRPYELTQEDVLFRSWLMRQPGCEDRTDDEVAALRDTFFAKSQACLRASPLPKKYGFGLLFDAEGRVALCPMESEDYRAGLHREDVKVLKAMRSSRGRPGASR</sequence>
<dbReference type="OrthoDB" id="2361182at2"/>
<proteinExistence type="predicted"/>